<evidence type="ECO:0000313" key="2">
    <source>
        <dbReference type="Proteomes" id="UP000306825"/>
    </source>
</evidence>
<protein>
    <submittedName>
        <fullName evidence="1">LPS-assembly protein LptD</fullName>
    </submittedName>
</protein>
<dbReference type="PANTHER" id="PTHR30189:SF1">
    <property type="entry name" value="LPS-ASSEMBLY PROTEIN LPTD"/>
    <property type="match status" value="1"/>
</dbReference>
<evidence type="ECO:0000313" key="1">
    <source>
        <dbReference type="EMBL" id="QCT94875.1"/>
    </source>
</evidence>
<gene>
    <name evidence="1" type="ORF">FE773_06655</name>
</gene>
<dbReference type="PANTHER" id="PTHR30189">
    <property type="entry name" value="LPS-ASSEMBLY PROTEIN"/>
    <property type="match status" value="1"/>
</dbReference>
<reference evidence="1 2" key="1">
    <citation type="submission" date="2019-05" db="EMBL/GenBank/DDBJ databases">
        <title>A comparative analysis of the Nautiliaceae.</title>
        <authorList>
            <person name="Grosche A."/>
            <person name="Smedile F."/>
            <person name="Vetriani C."/>
        </authorList>
    </citation>
    <scope>NUCLEOTIDE SEQUENCE [LARGE SCALE GENOMIC DNA]</scope>
    <source>
        <strain evidence="1 2">TB-2</strain>
    </source>
</reference>
<dbReference type="RefSeq" id="WP_138323565.1">
    <property type="nucleotide sequence ID" value="NZ_CP040463.1"/>
</dbReference>
<dbReference type="EMBL" id="CP040463">
    <property type="protein sequence ID" value="QCT94875.1"/>
    <property type="molecule type" value="Genomic_DNA"/>
</dbReference>
<dbReference type="Proteomes" id="UP000306825">
    <property type="component" value="Chromosome"/>
</dbReference>
<dbReference type="InterPro" id="IPR050218">
    <property type="entry name" value="LptD"/>
</dbReference>
<keyword evidence="2" id="KW-1185">Reference proteome</keyword>
<accession>A0ABX5VCG9</accession>
<proteinExistence type="predicted"/>
<name>A0ABX5VCG9_9BACT</name>
<sequence>MLKIISLLLISSLLFGIEIFATKAKKINNTIFLTKPLIIYKNFIVQSKKGKIVNKIIYLNDDVIAFYQNSTYKAQSAVIYHKNDIKIKDILLLDKSNDIWIKAKNVIYKNNIFNLKNIKFSSCCLNEPDWFLYSTSGIYNKKTKYIRLYNLKLYVHNVPVLYFPFYFNSLNKQRRTGLLRPYVGFSAKEGFLYSQPFYIVLGDRADFEITPTIRSFRGRGVYNTFRFVTSPYDFGTIKFGEFIDFDKYYKKYNLANKKHYGYQIIYKRDKVFNNDKLYLNFKYANDVDYFYLNSYNYTFNTKYLVDKLITSKLNYIKSINKDYLFGLYGKYFIDTTKLNNDNTIQILPQLNFHKFETKNHKILNSFDLNVYNYYSKYKKYYKIDTNIPLAYNLNLFNDYLNITLSENFNYLTANYYNSQTPPQRFYQLYSSIKFHSSLAKKNNYTHIINPSLTFNIKQFSNVSKNNDLLDYTKIDNSINLSLFQIFEKGDFYLDHTINQNFNLNLKTSSLLENIFNVKYKQFSISDTNKYDYKINRAVYNNFSFSFPIYDFNFKLTHIYNYPANSTISQSYTLHIDKKSTKYKKYYFEYNYDIENKYYKYILFGTKLNKKCWQYDFALKKERIPVLKDNGISYNNNYMIIFNINFYPIGGLQQSIQLR</sequence>
<organism evidence="1 2">
    <name type="scientific">Caminibacter mediatlanticus TB-2</name>
    <dbReference type="NCBI Taxonomy" id="391592"/>
    <lineage>
        <taxon>Bacteria</taxon>
        <taxon>Pseudomonadati</taxon>
        <taxon>Campylobacterota</taxon>
        <taxon>Epsilonproteobacteria</taxon>
        <taxon>Nautiliales</taxon>
        <taxon>Nautiliaceae</taxon>
        <taxon>Caminibacter</taxon>
    </lineage>
</organism>